<evidence type="ECO:0000313" key="9">
    <source>
        <dbReference type="Proteomes" id="UP000051378"/>
    </source>
</evidence>
<keyword evidence="5" id="KW-0862">Zinc</keyword>
<protein>
    <recommendedName>
        <fullName evidence="7">MPN domain-containing protein</fullName>
    </recommendedName>
</protein>
<comment type="similarity">
    <text evidence="1">Belongs to the UPF0758 family.</text>
</comment>
<dbReference type="GO" id="GO:0006508">
    <property type="term" value="P:proteolysis"/>
    <property type="evidence" value="ECO:0007669"/>
    <property type="project" value="UniProtKB-KW"/>
</dbReference>
<evidence type="ECO:0000259" key="7">
    <source>
        <dbReference type="PROSITE" id="PS50249"/>
    </source>
</evidence>
<dbReference type="GO" id="GO:0046872">
    <property type="term" value="F:metal ion binding"/>
    <property type="evidence" value="ECO:0007669"/>
    <property type="project" value="UniProtKB-KW"/>
</dbReference>
<reference evidence="8 9" key="1">
    <citation type="journal article" date="2015" name="Genome Announc.">
        <title>Expanding the biotechnology potential of lactobacilli through comparative genomics of 213 strains and associated genera.</title>
        <authorList>
            <person name="Sun Z."/>
            <person name="Harris H.M."/>
            <person name="McCann A."/>
            <person name="Guo C."/>
            <person name="Argimon S."/>
            <person name="Zhang W."/>
            <person name="Yang X."/>
            <person name="Jeffery I.B."/>
            <person name="Cooney J.C."/>
            <person name="Kagawa T.F."/>
            <person name="Liu W."/>
            <person name="Song Y."/>
            <person name="Salvetti E."/>
            <person name="Wrobel A."/>
            <person name="Rasinkangas P."/>
            <person name="Parkhill J."/>
            <person name="Rea M.C."/>
            <person name="O'Sullivan O."/>
            <person name="Ritari J."/>
            <person name="Douillard F.P."/>
            <person name="Paul Ross R."/>
            <person name="Yang R."/>
            <person name="Briner A.E."/>
            <person name="Felis G.E."/>
            <person name="de Vos W.M."/>
            <person name="Barrangou R."/>
            <person name="Klaenhammer T.R."/>
            <person name="Caufield P.W."/>
            <person name="Cui Y."/>
            <person name="Zhang H."/>
            <person name="O'Toole P.W."/>
        </authorList>
    </citation>
    <scope>NUCLEOTIDE SEQUENCE [LARGE SCALE GENOMIC DNA]</scope>
    <source>
        <strain evidence="8 9">DSM 23037</strain>
    </source>
</reference>
<evidence type="ECO:0000256" key="5">
    <source>
        <dbReference type="ARBA" id="ARBA00022833"/>
    </source>
</evidence>
<evidence type="ECO:0000256" key="6">
    <source>
        <dbReference type="ARBA" id="ARBA00023049"/>
    </source>
</evidence>
<keyword evidence="3" id="KW-0479">Metal-binding</keyword>
<evidence type="ECO:0000313" key="8">
    <source>
        <dbReference type="EMBL" id="KRN03581.1"/>
    </source>
</evidence>
<gene>
    <name evidence="8" type="ORF">FC86_GL000687</name>
</gene>
<dbReference type="Pfam" id="PF04002">
    <property type="entry name" value="RadC"/>
    <property type="match status" value="1"/>
</dbReference>
<dbReference type="PATRIC" id="fig|1423744.4.peg.706"/>
<dbReference type="PANTHER" id="PTHR30471">
    <property type="entry name" value="DNA REPAIR PROTEIN RADC"/>
    <property type="match status" value="1"/>
</dbReference>
<evidence type="ECO:0000256" key="4">
    <source>
        <dbReference type="ARBA" id="ARBA00022801"/>
    </source>
</evidence>
<feature type="domain" description="MPN" evidence="7">
    <location>
        <begin position="76"/>
        <end position="198"/>
    </location>
</feature>
<dbReference type="CDD" id="cd08071">
    <property type="entry name" value="MPN_DUF2466"/>
    <property type="match status" value="1"/>
</dbReference>
<dbReference type="InterPro" id="IPR025657">
    <property type="entry name" value="RadC_JAB"/>
</dbReference>
<keyword evidence="2" id="KW-0645">Protease</keyword>
<dbReference type="Gene3D" id="3.40.140.10">
    <property type="entry name" value="Cytidine Deaminase, domain 2"/>
    <property type="match status" value="1"/>
</dbReference>
<dbReference type="InterPro" id="IPR037518">
    <property type="entry name" value="MPN"/>
</dbReference>
<dbReference type="EMBL" id="AYZL01000020">
    <property type="protein sequence ID" value="KRN03581.1"/>
    <property type="molecule type" value="Genomic_DNA"/>
</dbReference>
<dbReference type="GO" id="GO:0008237">
    <property type="term" value="F:metallopeptidase activity"/>
    <property type="evidence" value="ECO:0007669"/>
    <property type="project" value="UniProtKB-KW"/>
</dbReference>
<evidence type="ECO:0000256" key="2">
    <source>
        <dbReference type="ARBA" id="ARBA00022670"/>
    </source>
</evidence>
<proteinExistence type="inferred from homology"/>
<organism evidence="8 9">
    <name type="scientific">Holzapfeliella floricola DSM 23037 = JCM 16512</name>
    <dbReference type="NCBI Taxonomy" id="1423744"/>
    <lineage>
        <taxon>Bacteria</taxon>
        <taxon>Bacillati</taxon>
        <taxon>Bacillota</taxon>
        <taxon>Bacilli</taxon>
        <taxon>Lactobacillales</taxon>
        <taxon>Lactobacillaceae</taxon>
        <taxon>Holzapfeliella</taxon>
    </lineage>
</organism>
<evidence type="ECO:0000256" key="1">
    <source>
        <dbReference type="ARBA" id="ARBA00010243"/>
    </source>
</evidence>
<evidence type="ECO:0000256" key="3">
    <source>
        <dbReference type="ARBA" id="ARBA00022723"/>
    </source>
</evidence>
<keyword evidence="4" id="KW-0378">Hydrolase</keyword>
<dbReference type="InterPro" id="IPR001405">
    <property type="entry name" value="UPF0758"/>
</dbReference>
<dbReference type="OrthoDB" id="9804482at2"/>
<sequence>MSGRNMMIKNIVNLTRKSDKKLLELFLNQFTKEADLKSLQQYATSLSLLDSESQNSAIFAEVVDRFKKLRLKSLMKYTSNQLMGEHLINSLACFNREVLVVVFLDVKNYIISEKVVFKGTLTHSVVHPREVFQLAILNRSAKIILAHNHPSEDLEPSSSDIKFSKQMVAAGKIMGIECLDHFIVSKSRFISLKSYDFI</sequence>
<keyword evidence="9" id="KW-1185">Reference proteome</keyword>
<dbReference type="AlphaFoldDB" id="A0A0R2DTV4"/>
<name>A0A0R2DTV4_9LACO</name>
<accession>A0A0R2DTV4</accession>
<comment type="caution">
    <text evidence="8">The sequence shown here is derived from an EMBL/GenBank/DDBJ whole genome shotgun (WGS) entry which is preliminary data.</text>
</comment>
<keyword evidence="6" id="KW-0482">Metalloprotease</keyword>
<dbReference type="PROSITE" id="PS50249">
    <property type="entry name" value="MPN"/>
    <property type="match status" value="1"/>
</dbReference>
<dbReference type="PANTHER" id="PTHR30471:SF3">
    <property type="entry name" value="UPF0758 PROTEIN YEES-RELATED"/>
    <property type="match status" value="1"/>
</dbReference>
<dbReference type="Proteomes" id="UP000051378">
    <property type="component" value="Unassembled WGS sequence"/>
</dbReference>
<dbReference type="STRING" id="1423744.FC86_GL000687"/>